<dbReference type="RefSeq" id="WP_369185632.1">
    <property type="nucleotide sequence ID" value="NZ_CP163445.1"/>
</dbReference>
<feature type="region of interest" description="Disordered" evidence="1">
    <location>
        <begin position="1"/>
        <end position="20"/>
    </location>
</feature>
<evidence type="ECO:0000256" key="1">
    <source>
        <dbReference type="SAM" id="MobiDB-lite"/>
    </source>
</evidence>
<dbReference type="AlphaFoldDB" id="A0AB39TWC0"/>
<sequence length="60" mass="6386">MGRGGGPDVPAGRPAPHRNLPLPSLLRLLVDSSERVAEAAAASPYLPVERMEWLLTRAGL</sequence>
<dbReference type="EMBL" id="CP163445">
    <property type="protein sequence ID" value="XDQ83522.1"/>
    <property type="molecule type" value="Genomic_DNA"/>
</dbReference>
<gene>
    <name evidence="2" type="ORF">AB2U05_35955</name>
</gene>
<proteinExistence type="predicted"/>
<reference evidence="2" key="1">
    <citation type="submission" date="2024-07" db="EMBL/GenBank/DDBJ databases">
        <authorList>
            <person name="Yu S.T."/>
        </authorList>
    </citation>
    <scope>NUCLEOTIDE SEQUENCE</scope>
    <source>
        <strain evidence="2">Y1</strain>
    </source>
</reference>
<protein>
    <submittedName>
        <fullName evidence="2">Uncharacterized protein</fullName>
    </submittedName>
</protein>
<accession>A0AB39TWC0</accession>
<name>A0AB39TWC0_9ACTN</name>
<evidence type="ECO:0000313" key="2">
    <source>
        <dbReference type="EMBL" id="XDQ83522.1"/>
    </source>
</evidence>
<organism evidence="2">
    <name type="scientific">Streptomyces sp. Y1</name>
    <dbReference type="NCBI Taxonomy" id="3238634"/>
    <lineage>
        <taxon>Bacteria</taxon>
        <taxon>Bacillati</taxon>
        <taxon>Actinomycetota</taxon>
        <taxon>Actinomycetes</taxon>
        <taxon>Kitasatosporales</taxon>
        <taxon>Streptomycetaceae</taxon>
        <taxon>Streptomyces</taxon>
    </lineage>
</organism>